<dbReference type="InterPro" id="IPR018189">
    <property type="entry name" value="Phosphoglucose_isomerase_CS"/>
</dbReference>
<evidence type="ECO:0000256" key="2">
    <source>
        <dbReference type="ARBA" id="ARBA00023152"/>
    </source>
</evidence>
<sequence length="420" mass="47939">MQNKQFVSDQELNERLSKNKKWLDEALGKVYSERTSHQDDVWGWMDVEEWASDEAVQFVKEKAETIRKEADVFVIVGVGGSNQAARAVIKALQKESKPEILYAGNNLSPHYMNNLLKQLEGKSVYINVIAKNFETLEPGLSFRILRNFLYSKYGNETNKRISVTGTINSSLHQVAKEHNFDFFIFPENIGGRFSALTDVGLLPMAVAGIDISSLIEGAKKMQDLMHNQTDIDNLALKYSTFRNILLDKGYKIEMLAFFEPQFHYFSKWWIQLFAESEGKEGKGLFPVAVNYSEDLHSIGQYVQQGQPIIFETFLDIENPNSSLVIEKDHVEDNFDYVNGENLWEINKIALGATIGAHFNGGIPCVKFSVPEMNEYYLGQLFYLFEFTVYLSGRILGVNPFDQPGVEDYKKLMFEKLGRGF</sequence>
<comment type="pathway">
    <text evidence="4 5">Carbohydrate degradation; glycolysis; D-glyceraldehyde 3-phosphate and glycerone phosphate from D-glucose: step 2/4.</text>
</comment>
<keyword evidence="7" id="KW-1185">Reference proteome</keyword>
<dbReference type="CDD" id="cd05016">
    <property type="entry name" value="SIS_PGI_2"/>
    <property type="match status" value="1"/>
</dbReference>
<dbReference type="PROSITE" id="PS51463">
    <property type="entry name" value="P_GLUCOSE_ISOMERASE_3"/>
    <property type="match status" value="1"/>
</dbReference>
<feature type="active site" description="Proton donor" evidence="4">
    <location>
        <position position="275"/>
    </location>
</feature>
<dbReference type="Proteomes" id="UP001242313">
    <property type="component" value="Unassembled WGS sequence"/>
</dbReference>
<dbReference type="EC" id="5.3.1.9" evidence="4"/>
<organism evidence="6 7">
    <name type="scientific">Mesobacillus stamsii</name>
    <dbReference type="NCBI Taxonomy" id="225347"/>
    <lineage>
        <taxon>Bacteria</taxon>
        <taxon>Bacillati</taxon>
        <taxon>Bacillota</taxon>
        <taxon>Bacilli</taxon>
        <taxon>Bacillales</taxon>
        <taxon>Bacillaceae</taxon>
        <taxon>Mesobacillus</taxon>
    </lineage>
</organism>
<comment type="subcellular location">
    <subcellularLocation>
        <location evidence="4">Cytoplasm</location>
    </subcellularLocation>
</comment>
<dbReference type="InterPro" id="IPR001672">
    <property type="entry name" value="G6P_Isomerase"/>
</dbReference>
<protein>
    <recommendedName>
        <fullName evidence="4">Glucose-6-phosphate isomerase</fullName>
        <shortName evidence="4">GPI</shortName>
        <ecNumber evidence="4">5.3.1.9</ecNumber>
    </recommendedName>
    <alternativeName>
        <fullName evidence="4">Phosphoglucose isomerase</fullName>
        <shortName evidence="4">PGI</shortName>
    </alternativeName>
    <alternativeName>
        <fullName evidence="4">Phosphohexose isomerase</fullName>
        <shortName evidence="4">PHI</shortName>
    </alternativeName>
</protein>
<dbReference type="Pfam" id="PF00342">
    <property type="entry name" value="PGI"/>
    <property type="match status" value="1"/>
</dbReference>
<evidence type="ECO:0000256" key="3">
    <source>
        <dbReference type="ARBA" id="ARBA00023235"/>
    </source>
</evidence>
<dbReference type="EMBL" id="JAUSUN010000030">
    <property type="protein sequence ID" value="MDQ0415303.1"/>
    <property type="molecule type" value="Genomic_DNA"/>
</dbReference>
<gene>
    <name evidence="4" type="primary">pgi</name>
    <name evidence="6" type="ORF">J2S25_003530</name>
</gene>
<dbReference type="PROSITE" id="PS00174">
    <property type="entry name" value="P_GLUCOSE_ISOMERASE_2"/>
    <property type="match status" value="1"/>
</dbReference>
<feature type="active site" evidence="4">
    <location>
        <position position="409"/>
    </location>
</feature>
<evidence type="ECO:0000256" key="4">
    <source>
        <dbReference type="HAMAP-Rule" id="MF_00473"/>
    </source>
</evidence>
<keyword evidence="2 4" id="KW-0324">Glycolysis</keyword>
<evidence type="ECO:0000256" key="5">
    <source>
        <dbReference type="RuleBase" id="RU000612"/>
    </source>
</evidence>
<dbReference type="GO" id="GO:0004347">
    <property type="term" value="F:glucose-6-phosphate isomerase activity"/>
    <property type="evidence" value="ECO:0007669"/>
    <property type="project" value="UniProtKB-EC"/>
</dbReference>
<evidence type="ECO:0000313" key="7">
    <source>
        <dbReference type="Proteomes" id="UP001242313"/>
    </source>
</evidence>
<comment type="catalytic activity">
    <reaction evidence="4 5">
        <text>alpha-D-glucose 6-phosphate = beta-D-fructose 6-phosphate</text>
        <dbReference type="Rhea" id="RHEA:11816"/>
        <dbReference type="ChEBI" id="CHEBI:57634"/>
        <dbReference type="ChEBI" id="CHEBI:58225"/>
        <dbReference type="EC" id="5.3.1.9"/>
    </reaction>
</comment>
<dbReference type="Gene3D" id="3.40.50.10490">
    <property type="entry name" value="Glucose-6-phosphate isomerase like protein, domain 1"/>
    <property type="match status" value="2"/>
</dbReference>
<proteinExistence type="inferred from homology"/>
<comment type="pathway">
    <text evidence="4">Carbohydrate biosynthesis; gluconeogenesis.</text>
</comment>
<comment type="similarity">
    <text evidence="4 5">Belongs to the GPI family.</text>
</comment>
<keyword evidence="1 4" id="KW-0312">Gluconeogenesis</keyword>
<evidence type="ECO:0000256" key="1">
    <source>
        <dbReference type="ARBA" id="ARBA00022432"/>
    </source>
</evidence>
<dbReference type="PANTHER" id="PTHR11469">
    <property type="entry name" value="GLUCOSE-6-PHOSPHATE ISOMERASE"/>
    <property type="match status" value="1"/>
</dbReference>
<accession>A0ABU0FZD9</accession>
<name>A0ABU0FZD9_9BACI</name>
<comment type="caution">
    <text evidence="4">Lacks conserved residue(s) required for the propagation of feature annotation.</text>
</comment>
<dbReference type="InterPro" id="IPR046348">
    <property type="entry name" value="SIS_dom_sf"/>
</dbReference>
<dbReference type="PRINTS" id="PR00662">
    <property type="entry name" value="G6PISOMERASE"/>
</dbReference>
<dbReference type="SUPFAM" id="SSF53697">
    <property type="entry name" value="SIS domain"/>
    <property type="match status" value="1"/>
</dbReference>
<comment type="function">
    <text evidence="4">Catalyzes the reversible isomerization of glucose-6-phosphate to fructose-6-phosphate.</text>
</comment>
<keyword evidence="3 4" id="KW-0413">Isomerase</keyword>
<dbReference type="HAMAP" id="MF_00473">
    <property type="entry name" value="G6P_isomerase"/>
    <property type="match status" value="1"/>
</dbReference>
<dbReference type="InterPro" id="IPR035482">
    <property type="entry name" value="SIS_PGI_2"/>
</dbReference>
<reference evidence="6 7" key="1">
    <citation type="submission" date="2023-07" db="EMBL/GenBank/DDBJ databases">
        <title>Genomic Encyclopedia of Type Strains, Phase IV (KMG-IV): sequencing the most valuable type-strain genomes for metagenomic binning, comparative biology and taxonomic classification.</title>
        <authorList>
            <person name="Goeker M."/>
        </authorList>
    </citation>
    <scope>NUCLEOTIDE SEQUENCE [LARGE SCALE GENOMIC DNA]</scope>
    <source>
        <strain evidence="6 7">DSM 19598</strain>
    </source>
</reference>
<keyword evidence="4" id="KW-0963">Cytoplasm</keyword>
<evidence type="ECO:0000313" key="6">
    <source>
        <dbReference type="EMBL" id="MDQ0415303.1"/>
    </source>
</evidence>
<comment type="caution">
    <text evidence="6">The sequence shown here is derived from an EMBL/GenBank/DDBJ whole genome shotgun (WGS) entry which is preliminary data.</text>
</comment>
<dbReference type="PANTHER" id="PTHR11469:SF1">
    <property type="entry name" value="GLUCOSE-6-PHOSPHATE ISOMERASE"/>
    <property type="match status" value="1"/>
</dbReference>